<dbReference type="EMBL" id="UZAM01008679">
    <property type="protein sequence ID" value="VDP05953.1"/>
    <property type="molecule type" value="Genomic_DNA"/>
</dbReference>
<dbReference type="AlphaFoldDB" id="A0A183IMZ7"/>
<evidence type="ECO:0000313" key="2">
    <source>
        <dbReference type="Proteomes" id="UP000270296"/>
    </source>
</evidence>
<proteinExistence type="predicted"/>
<gene>
    <name evidence="1" type="ORF">SBAD_LOCUS4993</name>
</gene>
<dbReference type="Proteomes" id="UP000270296">
    <property type="component" value="Unassembled WGS sequence"/>
</dbReference>
<dbReference type="WBParaSite" id="SBAD_0000519801-mRNA-1">
    <property type="protein sequence ID" value="SBAD_0000519801-mRNA-1"/>
    <property type="gene ID" value="SBAD_0000519801"/>
</dbReference>
<keyword evidence="2" id="KW-1185">Reference proteome</keyword>
<accession>A0A183IMZ7</accession>
<protein>
    <submittedName>
        <fullName evidence="3">C2 domain-containing protein</fullName>
    </submittedName>
</protein>
<reference evidence="3" key="1">
    <citation type="submission" date="2016-06" db="UniProtKB">
        <authorList>
            <consortium name="WormBaseParasite"/>
        </authorList>
    </citation>
    <scope>IDENTIFICATION</scope>
</reference>
<name>A0A183IMZ7_9BILA</name>
<evidence type="ECO:0000313" key="1">
    <source>
        <dbReference type="EMBL" id="VDP05953.1"/>
    </source>
</evidence>
<evidence type="ECO:0000313" key="3">
    <source>
        <dbReference type="WBParaSite" id="SBAD_0000519801-mRNA-1"/>
    </source>
</evidence>
<organism evidence="3">
    <name type="scientific">Soboliphyme baturini</name>
    <dbReference type="NCBI Taxonomy" id="241478"/>
    <lineage>
        <taxon>Eukaryota</taxon>
        <taxon>Metazoa</taxon>
        <taxon>Ecdysozoa</taxon>
        <taxon>Nematoda</taxon>
        <taxon>Enoplea</taxon>
        <taxon>Dorylaimia</taxon>
        <taxon>Dioctophymatida</taxon>
        <taxon>Dioctophymatoidea</taxon>
        <taxon>Soboliphymatidae</taxon>
        <taxon>Soboliphyme</taxon>
    </lineage>
</organism>
<sequence length="275" mass="30740">MLMKTRRYADCAPALGPTTVYIPQCLKNFSNQMTTRKSMNAGLVVDEVMVIESVAIADEPVTVVQVNTVMMLIRGYVMMNLRIRENLFKHSFPLQFYFFIAIPKWGYFDPSATFGSANVSVVLQVSLQLGMTVAKFESSNGSPTFDPQYSRKVMFMLLELHSTTEAHGEKLAFNVAIDIISAPLVIDELKCYGWQQHAPKSNENYTLAILTGITSCAGNGTSKTSVSTRSKKISYGIIKVRQYGINVDKKPQVIKYKEAFSQKQATKENIIDGRM</sequence>
<reference evidence="1 2" key="2">
    <citation type="submission" date="2018-11" db="EMBL/GenBank/DDBJ databases">
        <authorList>
            <consortium name="Pathogen Informatics"/>
        </authorList>
    </citation>
    <scope>NUCLEOTIDE SEQUENCE [LARGE SCALE GENOMIC DNA]</scope>
</reference>